<protein>
    <submittedName>
        <fullName evidence="2">PhoD-like phosphatase-domain-containing protein</fullName>
    </submittedName>
</protein>
<dbReference type="PANTHER" id="PTHR43606:SF2">
    <property type="entry name" value="ALKALINE PHOSPHATASE FAMILY PROTEIN (AFU_ORTHOLOGUE AFUA_5G03860)"/>
    <property type="match status" value="1"/>
</dbReference>
<reference evidence="2" key="1">
    <citation type="submission" date="2020-11" db="EMBL/GenBank/DDBJ databases">
        <authorList>
            <consortium name="DOE Joint Genome Institute"/>
            <person name="Ahrendt S."/>
            <person name="Riley R."/>
            <person name="Andreopoulos W."/>
            <person name="LaButti K."/>
            <person name="Pangilinan J."/>
            <person name="Ruiz-duenas F.J."/>
            <person name="Barrasa J.M."/>
            <person name="Sanchez-Garcia M."/>
            <person name="Camarero S."/>
            <person name="Miyauchi S."/>
            <person name="Serrano A."/>
            <person name="Linde D."/>
            <person name="Babiker R."/>
            <person name="Drula E."/>
            <person name="Ayuso-Fernandez I."/>
            <person name="Pacheco R."/>
            <person name="Padilla G."/>
            <person name="Ferreira P."/>
            <person name="Barriuso J."/>
            <person name="Kellner H."/>
            <person name="Castanera R."/>
            <person name="Alfaro M."/>
            <person name="Ramirez L."/>
            <person name="Pisabarro A.G."/>
            <person name="Kuo A."/>
            <person name="Tritt A."/>
            <person name="Lipzen A."/>
            <person name="He G."/>
            <person name="Yan M."/>
            <person name="Ng V."/>
            <person name="Cullen D."/>
            <person name="Martin F."/>
            <person name="Rosso M.-N."/>
            <person name="Henrissat B."/>
            <person name="Hibbett D."/>
            <person name="Martinez A.T."/>
            <person name="Grigoriev I.V."/>
        </authorList>
    </citation>
    <scope>NUCLEOTIDE SEQUENCE</scope>
    <source>
        <strain evidence="2">AH 44721</strain>
    </source>
</reference>
<keyword evidence="3" id="KW-1185">Reference proteome</keyword>
<dbReference type="InterPro" id="IPR029052">
    <property type="entry name" value="Metallo-depent_PP-like"/>
</dbReference>
<dbReference type="InterPro" id="IPR038607">
    <property type="entry name" value="PhoD-like_sf"/>
</dbReference>
<proteinExistence type="predicted"/>
<dbReference type="AlphaFoldDB" id="A0A9P5N989"/>
<feature type="domain" description="PhoD-like phosphatase metallophosphatase" evidence="1">
    <location>
        <begin position="68"/>
        <end position="296"/>
    </location>
</feature>
<organism evidence="2 3">
    <name type="scientific">Gymnopilus junonius</name>
    <name type="common">Spectacular rustgill mushroom</name>
    <name type="synonym">Gymnopilus spectabilis subsp. junonius</name>
    <dbReference type="NCBI Taxonomy" id="109634"/>
    <lineage>
        <taxon>Eukaryota</taxon>
        <taxon>Fungi</taxon>
        <taxon>Dikarya</taxon>
        <taxon>Basidiomycota</taxon>
        <taxon>Agaricomycotina</taxon>
        <taxon>Agaricomycetes</taxon>
        <taxon>Agaricomycetidae</taxon>
        <taxon>Agaricales</taxon>
        <taxon>Agaricineae</taxon>
        <taxon>Hymenogastraceae</taxon>
        <taxon>Gymnopilus</taxon>
    </lineage>
</organism>
<evidence type="ECO:0000313" key="3">
    <source>
        <dbReference type="Proteomes" id="UP000724874"/>
    </source>
</evidence>
<dbReference type="Proteomes" id="UP000724874">
    <property type="component" value="Unassembled WGS sequence"/>
</dbReference>
<dbReference type="PANTHER" id="PTHR43606">
    <property type="entry name" value="PHOSPHATASE, PUTATIVE (AFU_ORTHOLOGUE AFUA_6G08710)-RELATED"/>
    <property type="match status" value="1"/>
</dbReference>
<sequence>MSFRTFPDPRINSPSYFRFLATSCVTPNFPYRGPLHKRTIQGFDYLADYLTLSREPTNQNPNTVTPPAEFLLFLGDFIYADVPIYIGDDQEAYRRLYRRNYQSPSFRKVYEQLPIFHAYDDHEFINNYIGNSQDIPPFANASDAYNIYAGNANYDPANPGQNFYDFQYGDVAFFVMDTRRYRSAPTPEHDETYRTMLGDDQLTALYDWLHKVNETSSFKFIVSSVPFTSLWTHDAQTDSWAGYPLEKAALLEAFHSVPNVVIISGDRHEFAALEFPAADPSRHTVREFSTSPLSMFYIPFIHTLLPQSEAFFTGNATTVTPSQDGTSLEETQIEVQVPYEKTIAYIPHGNSKWSTFEIDTRDGSKPTLRVETVIDGKPAYHLEVIGKPTVRPPLIGLGSLVTTNVIDLFDKIGLKPVKWF</sequence>
<evidence type="ECO:0000313" key="2">
    <source>
        <dbReference type="EMBL" id="KAF8876036.1"/>
    </source>
</evidence>
<gene>
    <name evidence="2" type="ORF">CPB84DRAFT_1796176</name>
</gene>
<dbReference type="Pfam" id="PF09423">
    <property type="entry name" value="PhoD"/>
    <property type="match status" value="1"/>
</dbReference>
<dbReference type="Gene3D" id="3.60.21.70">
    <property type="entry name" value="PhoD-like phosphatase"/>
    <property type="match status" value="1"/>
</dbReference>
<accession>A0A9P5N989</accession>
<dbReference type="InterPro" id="IPR052900">
    <property type="entry name" value="Phospholipid_Metab_Enz"/>
</dbReference>
<comment type="caution">
    <text evidence="2">The sequence shown here is derived from an EMBL/GenBank/DDBJ whole genome shotgun (WGS) entry which is preliminary data.</text>
</comment>
<dbReference type="InterPro" id="IPR018946">
    <property type="entry name" value="PhoD-like_MPP"/>
</dbReference>
<dbReference type="CDD" id="cd07389">
    <property type="entry name" value="MPP_PhoD"/>
    <property type="match status" value="1"/>
</dbReference>
<dbReference type="SUPFAM" id="SSF56300">
    <property type="entry name" value="Metallo-dependent phosphatases"/>
    <property type="match status" value="1"/>
</dbReference>
<evidence type="ECO:0000259" key="1">
    <source>
        <dbReference type="Pfam" id="PF09423"/>
    </source>
</evidence>
<name>A0A9P5N989_GYMJU</name>
<dbReference type="OrthoDB" id="2100241at2759"/>
<dbReference type="EMBL" id="JADNYJ010000188">
    <property type="protein sequence ID" value="KAF8876036.1"/>
    <property type="molecule type" value="Genomic_DNA"/>
</dbReference>